<dbReference type="EC" id="2.7.10.2" evidence="3"/>
<keyword evidence="3" id="KW-0808">Transferase</keyword>
<dbReference type="InterPro" id="IPR050445">
    <property type="entry name" value="Bact_polysacc_biosynth/exp"/>
</dbReference>
<keyword evidence="3" id="KW-0418">Kinase</keyword>
<sequence>MSRSMGTQERLTMIDAAVSVAALETNEAQERMGELLVQSGKMTDLQLEKVIRHQQEHGGKLGEVALALGFVSTQDIAQVLGRQFEFSFVAPDQTSISPRLHMAFNLPSDEQETIKALRSQIQVSWLLKGQRSLLVTGVDGDDEPAMVAANLAIAFSQSGKRTLLVDANMRSSLLHEALGVPHGEGLADLLAGRCRLASVVHAVPPLQLLSFLGCGTQVLNPQELLARDTLPSCVREMERDYDVIIFTTPTRADFADAQILSTAVPGALLLVRQDVSRIDDIRVALARFATTQARVLGCVYLDA</sequence>
<dbReference type="Gene3D" id="1.10.40.70">
    <property type="match status" value="1"/>
</dbReference>
<organism evidence="3 4">
    <name type="scientific">Pseudaeromonas sharmana</name>
    <dbReference type="NCBI Taxonomy" id="328412"/>
    <lineage>
        <taxon>Bacteria</taxon>
        <taxon>Pseudomonadati</taxon>
        <taxon>Pseudomonadota</taxon>
        <taxon>Gammaproteobacteria</taxon>
        <taxon>Aeromonadales</taxon>
        <taxon>Aeromonadaceae</taxon>
        <taxon>Pseudaeromonas</taxon>
    </lineage>
</organism>
<dbReference type="InterPro" id="IPR005702">
    <property type="entry name" value="Wzc-like_C"/>
</dbReference>
<dbReference type="Proteomes" id="UP001595692">
    <property type="component" value="Unassembled WGS sequence"/>
</dbReference>
<name>A0ABV8CND2_9GAMM</name>
<evidence type="ECO:0000313" key="4">
    <source>
        <dbReference type="Proteomes" id="UP001595692"/>
    </source>
</evidence>
<dbReference type="RefSeq" id="WP_377151900.1">
    <property type="nucleotide sequence ID" value="NZ_JBHSAF010000007.1"/>
</dbReference>
<dbReference type="EMBL" id="JBHSAF010000007">
    <property type="protein sequence ID" value="MFC3913524.1"/>
    <property type="molecule type" value="Genomic_DNA"/>
</dbReference>
<dbReference type="InterPro" id="IPR027417">
    <property type="entry name" value="P-loop_NTPase"/>
</dbReference>
<dbReference type="SUPFAM" id="SSF160246">
    <property type="entry name" value="EspE N-terminal domain-like"/>
    <property type="match status" value="1"/>
</dbReference>
<evidence type="ECO:0000256" key="2">
    <source>
        <dbReference type="ARBA" id="ARBA00022840"/>
    </source>
</evidence>
<comment type="caution">
    <text evidence="3">The sequence shown here is derived from an EMBL/GenBank/DDBJ whole genome shotgun (WGS) entry which is preliminary data.</text>
</comment>
<protein>
    <submittedName>
        <fullName evidence="3">CpsD/CapB family tyrosine-protein kinase</fullName>
        <ecNumber evidence="3">2.7.10.2</ecNumber>
    </submittedName>
</protein>
<evidence type="ECO:0000256" key="1">
    <source>
        <dbReference type="ARBA" id="ARBA00022741"/>
    </source>
</evidence>
<gene>
    <name evidence="3" type="ORF">ACFOSS_08605</name>
</gene>
<dbReference type="Pfam" id="PF06564">
    <property type="entry name" value="CBP_BcsQ"/>
    <property type="match status" value="1"/>
</dbReference>
<dbReference type="Gene3D" id="3.40.50.300">
    <property type="entry name" value="P-loop containing nucleotide triphosphate hydrolases"/>
    <property type="match status" value="1"/>
</dbReference>
<accession>A0ABV8CND2</accession>
<proteinExistence type="predicted"/>
<dbReference type="CDD" id="cd05387">
    <property type="entry name" value="BY-kinase"/>
    <property type="match status" value="1"/>
</dbReference>
<keyword evidence="4" id="KW-1185">Reference proteome</keyword>
<dbReference type="GO" id="GO:0004715">
    <property type="term" value="F:non-membrane spanning protein tyrosine kinase activity"/>
    <property type="evidence" value="ECO:0007669"/>
    <property type="project" value="UniProtKB-EC"/>
</dbReference>
<dbReference type="PANTHER" id="PTHR32309:SF13">
    <property type="entry name" value="FERRIC ENTEROBACTIN TRANSPORT PROTEIN FEPE"/>
    <property type="match status" value="1"/>
</dbReference>
<dbReference type="SUPFAM" id="SSF52540">
    <property type="entry name" value="P-loop containing nucleoside triphosphate hydrolases"/>
    <property type="match status" value="1"/>
</dbReference>
<reference evidence="4" key="1">
    <citation type="journal article" date="2019" name="Int. J. Syst. Evol. Microbiol.">
        <title>The Global Catalogue of Microorganisms (GCM) 10K type strain sequencing project: providing services to taxonomists for standard genome sequencing and annotation.</title>
        <authorList>
            <consortium name="The Broad Institute Genomics Platform"/>
            <consortium name="The Broad Institute Genome Sequencing Center for Infectious Disease"/>
            <person name="Wu L."/>
            <person name="Ma J."/>
        </authorList>
    </citation>
    <scope>NUCLEOTIDE SEQUENCE [LARGE SCALE GENOMIC DNA]</scope>
    <source>
        <strain evidence="4">CCUG 54939</strain>
    </source>
</reference>
<dbReference type="InterPro" id="IPR017746">
    <property type="entry name" value="Cellulose_synthase_operon_BcsQ"/>
</dbReference>
<dbReference type="InterPro" id="IPR037257">
    <property type="entry name" value="T2SS_E_N_sf"/>
</dbReference>
<keyword evidence="2" id="KW-0067">ATP-binding</keyword>
<evidence type="ECO:0000313" key="3">
    <source>
        <dbReference type="EMBL" id="MFC3913524.1"/>
    </source>
</evidence>
<dbReference type="PANTHER" id="PTHR32309">
    <property type="entry name" value="TYROSINE-PROTEIN KINASE"/>
    <property type="match status" value="1"/>
</dbReference>
<keyword evidence="1" id="KW-0547">Nucleotide-binding</keyword>